<keyword evidence="1" id="KW-0255">Endonuclease</keyword>
<keyword evidence="2" id="KW-1185">Reference proteome</keyword>
<dbReference type="InterPro" id="IPR019062">
    <property type="entry name" value="Restrct_endonuc_II_HpaII"/>
</dbReference>
<proteinExistence type="predicted"/>
<evidence type="ECO:0000313" key="1">
    <source>
        <dbReference type="EMBL" id="QEY27025.1"/>
    </source>
</evidence>
<dbReference type="EMBL" id="CP031700">
    <property type="protein sequence ID" value="QEY27025.1"/>
    <property type="molecule type" value="Genomic_DNA"/>
</dbReference>
<dbReference type="Pfam" id="PF09561">
    <property type="entry name" value="RE_HpaII"/>
    <property type="match status" value="1"/>
</dbReference>
<dbReference type="AlphaFoldDB" id="A0A5J6PWT0"/>
<dbReference type="Proteomes" id="UP000325713">
    <property type="component" value="Chromosome"/>
</dbReference>
<name>A0A5J6PWT0_9NEIS</name>
<protein>
    <submittedName>
        <fullName evidence="1">HpaII family restriction endonuclease</fullName>
    </submittedName>
</protein>
<dbReference type="OrthoDB" id="1551452at2"/>
<keyword evidence="1" id="KW-0540">Nuclease</keyword>
<dbReference type="RefSeq" id="WP_151052859.1">
    <property type="nucleotide sequence ID" value="NZ_CP031700.1"/>
</dbReference>
<reference evidence="1 2" key="1">
    <citation type="submission" date="2018-08" db="EMBL/GenBank/DDBJ databases">
        <title>Neisseria zalophi ATCC BAA-2455 complete genome.</title>
        <authorList>
            <person name="Veseli I.A."/>
            <person name="Buttler R."/>
            <person name="Mascarenhas dos Santos A.C."/>
            <person name="Pombert J.-F."/>
        </authorList>
    </citation>
    <scope>NUCLEOTIDE SEQUENCE [LARGE SCALE GENOMIC DNA]</scope>
    <source>
        <strain evidence="1 2">ATCC BAA-2455</strain>
    </source>
</reference>
<keyword evidence="1" id="KW-0378">Hydrolase</keyword>
<sequence>MTIQANKGEWTELYVLIKLIAEGQLSQSDINLNPDPENVYQIVKGYKEEPNCHFELCRSNSEIKIYKVTQSTKICLHQYSFEEFEEISNSIFNGIKNGRGRSFRLPQIENFIDENEFQTARAGSEKKADIKLRIYDHRLACETDLGFSIKSLLGQDSTLFNTGPGNNFIYQIKGLPEGFNIDQFNSETYDSKPRISSRLQKLLNESIITFNKIQSDQLNKNLRMLDGDLPEILSWYLYYRFLTKKSSIIELTEILENEDPLNFYNNKQSEQRLYEYKIKRFLVESAMGMTSEAVWLGEYDSFGGVIIAKNDGEIVCFHIYDFNILRNYLINNTRLEQAATGESNITPGYPDRTAKKKFYYGWLYKEDNKFFIKLNLQVRFRTPHKNQKIQRNNLF</sequence>
<dbReference type="GO" id="GO:0004519">
    <property type="term" value="F:endonuclease activity"/>
    <property type="evidence" value="ECO:0007669"/>
    <property type="project" value="UniProtKB-KW"/>
</dbReference>
<dbReference type="KEGG" id="nzl:D0T92_11095"/>
<evidence type="ECO:0000313" key="2">
    <source>
        <dbReference type="Proteomes" id="UP000325713"/>
    </source>
</evidence>
<dbReference type="REBASE" id="367615">
    <property type="entry name" value="Nza2455ORF11090P"/>
</dbReference>
<organism evidence="1 2">
    <name type="scientific">Neisseria zalophi</name>
    <dbReference type="NCBI Taxonomy" id="640030"/>
    <lineage>
        <taxon>Bacteria</taxon>
        <taxon>Pseudomonadati</taxon>
        <taxon>Pseudomonadota</taxon>
        <taxon>Betaproteobacteria</taxon>
        <taxon>Neisseriales</taxon>
        <taxon>Neisseriaceae</taxon>
        <taxon>Neisseria</taxon>
    </lineage>
</organism>
<gene>
    <name evidence="1" type="ORF">D0T92_11095</name>
</gene>
<accession>A0A5J6PWT0</accession>